<protein>
    <submittedName>
        <fullName evidence="9">EAL domain-containing protein</fullName>
    </submittedName>
</protein>
<dbReference type="PANTHER" id="PTHR44757">
    <property type="entry name" value="DIGUANYLATE CYCLASE DGCP"/>
    <property type="match status" value="1"/>
</dbReference>
<evidence type="ECO:0000256" key="2">
    <source>
        <dbReference type="ARBA" id="ARBA00022475"/>
    </source>
</evidence>
<dbReference type="CDD" id="cd01949">
    <property type="entry name" value="GGDEF"/>
    <property type="match status" value="1"/>
</dbReference>
<accession>A0A4R4DIE4</accession>
<evidence type="ECO:0000259" key="8">
    <source>
        <dbReference type="PROSITE" id="PS50887"/>
    </source>
</evidence>
<sequence>MSARAGLSPLRRPGGRLALGGALLGLLVMAGAGLIGWNAHDRALAGTGRELRNLSVVLADHADRTLQAVEILQAALIERMRSRGVTSLAALRAWAPTEDVHELLKERIAGVPQLDAVTIVDAEGRLLNFSRYHPVPEINLADRDYFHALRNGAERFIGRPVRNRGSGTWTIYIARRLDDAEGRFMGMVLGAFELGHFERFFGSLALGPDGSIGMLRADGILLARHPHAERAIGRDYGDAEAFRLATSRPDGTPLRVTSAIDGQERLLAARQLSAYPLRIHVGTTVQAALAEWRRQMLWLGGATAMLLALIAAATGTGLRKARAEQAAAEARWRGEQELAAQHVKFRIAVEGMSQGLWKFNAAGRLELTNRRCTTIIGMPREVLRPGANLAELRAGAGNATPVLDRLAEMVQAGQPGGFLHDAGDGRAASVRYQPLPDGGWIATFEDISERRAAEARIAHLTRHDVLTGLPNRAGLQVKFQEMLAAARSNGGQLAVLHLDLDRFKTVNDTLGHAAGDALLRVATARMQRNIRSRRRGGNLLARLGADEFVVLVAPPPSPMRDVAADAAAMARRLIDQLSEPFQLAGQEVVIGASAGVALYPRDGATPEALLQHADQALDIAKHEARGRVCFFDPGMDARAQARRQLERDMRRALMTAPEEFELHYQPVVEVATRRPTGFEALIRWRHPERGLVLPVEFIPLAEEMGLIVELGALALRRACAEAAGWVRPLRIAVNLSPAQFRSPRLIETVTAALSDNGLAPERLELEITEGVLLHDTEATMATLRRLKALGVRISMDDFGTGYSSLSYLRNFPFDKVKIDRAFVRDLETRSDDAAIVQAVTGLCERLAMTSTAEGVETEAQFRLLAGERCTEAQGYLFSRPIPASGIPALLARLALEAETAAAAAAAE</sequence>
<dbReference type="NCBIfam" id="TIGR00254">
    <property type="entry name" value="GGDEF"/>
    <property type="match status" value="1"/>
</dbReference>
<keyword evidence="5 6" id="KW-0472">Membrane</keyword>
<evidence type="ECO:0000256" key="6">
    <source>
        <dbReference type="SAM" id="Phobius"/>
    </source>
</evidence>
<keyword evidence="10" id="KW-1185">Reference proteome</keyword>
<keyword evidence="4 6" id="KW-1133">Transmembrane helix</keyword>
<dbReference type="EMBL" id="SKBM01000012">
    <property type="protein sequence ID" value="TCZ60885.1"/>
    <property type="molecule type" value="Genomic_DNA"/>
</dbReference>
<dbReference type="SMART" id="SM00267">
    <property type="entry name" value="GGDEF"/>
    <property type="match status" value="1"/>
</dbReference>
<evidence type="ECO:0000256" key="5">
    <source>
        <dbReference type="ARBA" id="ARBA00023136"/>
    </source>
</evidence>
<reference evidence="9 10" key="1">
    <citation type="submission" date="2019-03" db="EMBL/GenBank/DDBJ databases">
        <title>Paracraurococcus aquatilis NE82 genome sequence.</title>
        <authorList>
            <person name="Zhao Y."/>
            <person name="Du Z."/>
        </authorList>
    </citation>
    <scope>NUCLEOTIDE SEQUENCE [LARGE SCALE GENOMIC DNA]</scope>
    <source>
        <strain evidence="9 10">NE82</strain>
    </source>
</reference>
<organism evidence="9 10">
    <name type="scientific">Roseicella aquatilis</name>
    <dbReference type="NCBI Taxonomy" id="2527868"/>
    <lineage>
        <taxon>Bacteria</taxon>
        <taxon>Pseudomonadati</taxon>
        <taxon>Pseudomonadota</taxon>
        <taxon>Alphaproteobacteria</taxon>
        <taxon>Acetobacterales</taxon>
        <taxon>Roseomonadaceae</taxon>
        <taxon>Roseicella</taxon>
    </lineage>
</organism>
<gene>
    <name evidence="9" type="ORF">EXY23_14015</name>
</gene>
<comment type="caution">
    <text evidence="9">The sequence shown here is derived from an EMBL/GenBank/DDBJ whole genome shotgun (WGS) entry which is preliminary data.</text>
</comment>
<dbReference type="OrthoDB" id="9793210at2"/>
<dbReference type="GO" id="GO:0005886">
    <property type="term" value="C:plasma membrane"/>
    <property type="evidence" value="ECO:0007669"/>
    <property type="project" value="UniProtKB-SubCell"/>
</dbReference>
<feature type="transmembrane region" description="Helical" evidence="6">
    <location>
        <begin position="17"/>
        <end position="39"/>
    </location>
</feature>
<dbReference type="InterPro" id="IPR033479">
    <property type="entry name" value="dCache_1"/>
</dbReference>
<dbReference type="AlphaFoldDB" id="A0A4R4DIE4"/>
<keyword evidence="2" id="KW-1003">Cell membrane</keyword>
<name>A0A4R4DIE4_9PROT</name>
<dbReference type="SUPFAM" id="SSF141868">
    <property type="entry name" value="EAL domain-like"/>
    <property type="match status" value="1"/>
</dbReference>
<feature type="domain" description="EAL" evidence="7">
    <location>
        <begin position="642"/>
        <end position="894"/>
    </location>
</feature>
<dbReference type="Proteomes" id="UP000295023">
    <property type="component" value="Unassembled WGS sequence"/>
</dbReference>
<evidence type="ECO:0000256" key="1">
    <source>
        <dbReference type="ARBA" id="ARBA00004651"/>
    </source>
</evidence>
<keyword evidence="3 6" id="KW-0812">Transmembrane</keyword>
<dbReference type="SMART" id="SM00052">
    <property type="entry name" value="EAL"/>
    <property type="match status" value="1"/>
</dbReference>
<evidence type="ECO:0000256" key="4">
    <source>
        <dbReference type="ARBA" id="ARBA00022989"/>
    </source>
</evidence>
<dbReference type="InterPro" id="IPR035965">
    <property type="entry name" value="PAS-like_dom_sf"/>
</dbReference>
<comment type="subcellular location">
    <subcellularLocation>
        <location evidence="1">Cell membrane</location>
        <topology evidence="1">Multi-pass membrane protein</topology>
    </subcellularLocation>
</comment>
<dbReference type="PROSITE" id="PS50887">
    <property type="entry name" value="GGDEF"/>
    <property type="match status" value="1"/>
</dbReference>
<dbReference type="CDD" id="cd01948">
    <property type="entry name" value="EAL"/>
    <property type="match status" value="1"/>
</dbReference>
<dbReference type="InterPro" id="IPR029787">
    <property type="entry name" value="Nucleotide_cyclase"/>
</dbReference>
<dbReference type="SUPFAM" id="SSF55785">
    <property type="entry name" value="PYP-like sensor domain (PAS domain)"/>
    <property type="match status" value="1"/>
</dbReference>
<dbReference type="Gene3D" id="3.30.70.270">
    <property type="match status" value="1"/>
</dbReference>
<dbReference type="Pfam" id="PF02743">
    <property type="entry name" value="dCache_1"/>
    <property type="match status" value="1"/>
</dbReference>
<dbReference type="Pfam" id="PF00990">
    <property type="entry name" value="GGDEF"/>
    <property type="match status" value="1"/>
</dbReference>
<feature type="transmembrane region" description="Helical" evidence="6">
    <location>
        <begin position="296"/>
        <end position="318"/>
    </location>
</feature>
<evidence type="ECO:0000313" key="10">
    <source>
        <dbReference type="Proteomes" id="UP000295023"/>
    </source>
</evidence>
<dbReference type="InterPro" id="IPR035919">
    <property type="entry name" value="EAL_sf"/>
</dbReference>
<dbReference type="Pfam" id="PF00563">
    <property type="entry name" value="EAL"/>
    <property type="match status" value="1"/>
</dbReference>
<dbReference type="PROSITE" id="PS50883">
    <property type="entry name" value="EAL"/>
    <property type="match status" value="1"/>
</dbReference>
<dbReference type="SUPFAM" id="SSF55073">
    <property type="entry name" value="Nucleotide cyclase"/>
    <property type="match status" value="1"/>
</dbReference>
<dbReference type="Gene3D" id="3.30.450.20">
    <property type="entry name" value="PAS domain"/>
    <property type="match status" value="3"/>
</dbReference>
<dbReference type="Pfam" id="PF12860">
    <property type="entry name" value="PAS_7"/>
    <property type="match status" value="1"/>
</dbReference>
<dbReference type="Gene3D" id="3.20.20.450">
    <property type="entry name" value="EAL domain"/>
    <property type="match status" value="1"/>
</dbReference>
<dbReference type="InterPro" id="IPR001633">
    <property type="entry name" value="EAL_dom"/>
</dbReference>
<dbReference type="PANTHER" id="PTHR44757:SF2">
    <property type="entry name" value="BIOFILM ARCHITECTURE MAINTENANCE PROTEIN MBAA"/>
    <property type="match status" value="1"/>
</dbReference>
<proteinExistence type="predicted"/>
<dbReference type="InterPro" id="IPR052155">
    <property type="entry name" value="Biofilm_reg_signaling"/>
</dbReference>
<evidence type="ECO:0000313" key="9">
    <source>
        <dbReference type="EMBL" id="TCZ60885.1"/>
    </source>
</evidence>
<dbReference type="CDD" id="cd12915">
    <property type="entry name" value="PDC2_DGC_like"/>
    <property type="match status" value="1"/>
</dbReference>
<dbReference type="CDD" id="cd12914">
    <property type="entry name" value="PDC1_DGC_like"/>
    <property type="match status" value="1"/>
</dbReference>
<dbReference type="InterPro" id="IPR000160">
    <property type="entry name" value="GGDEF_dom"/>
</dbReference>
<evidence type="ECO:0000259" key="7">
    <source>
        <dbReference type="PROSITE" id="PS50883"/>
    </source>
</evidence>
<dbReference type="RefSeq" id="WP_132290224.1">
    <property type="nucleotide sequence ID" value="NZ_SKBM01000012.1"/>
</dbReference>
<feature type="domain" description="GGDEF" evidence="8">
    <location>
        <begin position="491"/>
        <end position="633"/>
    </location>
</feature>
<evidence type="ECO:0000256" key="3">
    <source>
        <dbReference type="ARBA" id="ARBA00022692"/>
    </source>
</evidence>
<dbReference type="InterPro" id="IPR043128">
    <property type="entry name" value="Rev_trsase/Diguanyl_cyclase"/>
</dbReference>